<dbReference type="EMBL" id="JAMKFB020000016">
    <property type="protein sequence ID" value="KAL0171948.1"/>
    <property type="molecule type" value="Genomic_DNA"/>
</dbReference>
<comment type="caution">
    <text evidence="1">The sequence shown here is derived from an EMBL/GenBank/DDBJ whole genome shotgun (WGS) entry which is preliminary data.</text>
</comment>
<dbReference type="AlphaFoldDB" id="A0ABD0PFK5"/>
<evidence type="ECO:0000313" key="2">
    <source>
        <dbReference type="Proteomes" id="UP001529510"/>
    </source>
</evidence>
<protein>
    <recommendedName>
        <fullName evidence="3">Vitellogenin</fullName>
    </recommendedName>
</protein>
<feature type="non-terminal residue" evidence="1">
    <location>
        <position position="58"/>
    </location>
</feature>
<name>A0ABD0PFK5_CIRMR</name>
<feature type="non-terminal residue" evidence="1">
    <location>
        <position position="1"/>
    </location>
</feature>
<sequence>ALELAESFSAEDIRRVAFALASQNRRAVPLLRALSYHLNQKPSIELKTPLLLDIAYAY</sequence>
<evidence type="ECO:0008006" key="3">
    <source>
        <dbReference type="Google" id="ProtNLM"/>
    </source>
</evidence>
<gene>
    <name evidence="1" type="ORF">M9458_032259</name>
</gene>
<reference evidence="1 2" key="1">
    <citation type="submission" date="2024-05" db="EMBL/GenBank/DDBJ databases">
        <title>Genome sequencing and assembly of Indian major carp, Cirrhinus mrigala (Hamilton, 1822).</title>
        <authorList>
            <person name="Mohindra V."/>
            <person name="Chowdhury L.M."/>
            <person name="Lal K."/>
            <person name="Jena J.K."/>
        </authorList>
    </citation>
    <scope>NUCLEOTIDE SEQUENCE [LARGE SCALE GENOMIC DNA]</scope>
    <source>
        <strain evidence="1">CM1030</strain>
        <tissue evidence="1">Blood</tissue>
    </source>
</reference>
<organism evidence="1 2">
    <name type="scientific">Cirrhinus mrigala</name>
    <name type="common">Mrigala</name>
    <dbReference type="NCBI Taxonomy" id="683832"/>
    <lineage>
        <taxon>Eukaryota</taxon>
        <taxon>Metazoa</taxon>
        <taxon>Chordata</taxon>
        <taxon>Craniata</taxon>
        <taxon>Vertebrata</taxon>
        <taxon>Euteleostomi</taxon>
        <taxon>Actinopterygii</taxon>
        <taxon>Neopterygii</taxon>
        <taxon>Teleostei</taxon>
        <taxon>Ostariophysi</taxon>
        <taxon>Cypriniformes</taxon>
        <taxon>Cyprinidae</taxon>
        <taxon>Labeoninae</taxon>
        <taxon>Labeonini</taxon>
        <taxon>Cirrhinus</taxon>
    </lineage>
</organism>
<keyword evidence="2" id="KW-1185">Reference proteome</keyword>
<dbReference type="Proteomes" id="UP001529510">
    <property type="component" value="Unassembled WGS sequence"/>
</dbReference>
<proteinExistence type="predicted"/>
<evidence type="ECO:0000313" key="1">
    <source>
        <dbReference type="EMBL" id="KAL0171948.1"/>
    </source>
</evidence>
<accession>A0ABD0PFK5</accession>